<name>A0A381QB32_9ZZZZ</name>
<dbReference type="AlphaFoldDB" id="A0A381QB32"/>
<evidence type="ECO:0000259" key="1">
    <source>
        <dbReference type="Pfam" id="PF13360"/>
    </source>
</evidence>
<protein>
    <recommendedName>
        <fullName evidence="1">Pyrrolo-quinoline quinone repeat domain-containing protein</fullName>
    </recommendedName>
</protein>
<accession>A0A381QB32</accession>
<dbReference type="PANTHER" id="PTHR34512:SF30">
    <property type="entry name" value="OUTER MEMBRANE PROTEIN ASSEMBLY FACTOR BAMB"/>
    <property type="match status" value="1"/>
</dbReference>
<sequence>MKIFVSKTRSIASSALLLTLVAVTLSADDWPEFRGKGRLGVWTETGILEEFPEEGLDVRWRTPIHHGFAGPAVADGRVFVTDFERARGLDGTERILCLEEETGTVLWTQSWEVSYLGVSWDEGPRATPTVDSDQVYAVGATGVMTALRVDTGEVLWRTRFVEDFAAEIPQWGFSSAPIVDGDRVITLVGGTPDAKVVAFDRTTGEEVWRALSSVEAGAGVGQPVIIEAGGARQLIIWHPLAVSSLDPMTGEVYWQQPFKVGYDMTVATPVRRGSDLFVTTFYDGPMMLGLSNDRPDAEMRWRGNSNSEILTDGLHAVIGTPIIKGEHIYGFGSYGQLRCLVAATGERVWETQEATGERARWSSAFMVQHADRVFINNDRGDLIIAKLSPEGYEEISRTALLKPTSRPGNRRELTYVNWSHPAYANQHIIARNDEEIISASLAAK</sequence>
<reference evidence="2" key="1">
    <citation type="submission" date="2018-05" db="EMBL/GenBank/DDBJ databases">
        <authorList>
            <person name="Lanie J.A."/>
            <person name="Ng W.-L."/>
            <person name="Kazmierczak K.M."/>
            <person name="Andrzejewski T.M."/>
            <person name="Davidsen T.M."/>
            <person name="Wayne K.J."/>
            <person name="Tettelin H."/>
            <person name="Glass J.I."/>
            <person name="Rusch D."/>
            <person name="Podicherti R."/>
            <person name="Tsui H.-C.T."/>
            <person name="Winkler M.E."/>
        </authorList>
    </citation>
    <scope>NUCLEOTIDE SEQUENCE</scope>
</reference>
<dbReference type="Gene3D" id="2.40.10.480">
    <property type="match status" value="1"/>
</dbReference>
<dbReference type="EMBL" id="UINC01001282">
    <property type="protein sequence ID" value="SUZ76526.1"/>
    <property type="molecule type" value="Genomic_DNA"/>
</dbReference>
<dbReference type="InterPro" id="IPR018391">
    <property type="entry name" value="PQQ_b-propeller_rpt"/>
</dbReference>
<feature type="domain" description="Pyrrolo-quinoline quinone repeat" evidence="1">
    <location>
        <begin position="93"/>
        <end position="282"/>
    </location>
</feature>
<dbReference type="Pfam" id="PF13360">
    <property type="entry name" value="PQQ_2"/>
    <property type="match status" value="1"/>
</dbReference>
<evidence type="ECO:0000313" key="2">
    <source>
        <dbReference type="EMBL" id="SUZ76526.1"/>
    </source>
</evidence>
<dbReference type="InterPro" id="IPR015943">
    <property type="entry name" value="WD40/YVTN_repeat-like_dom_sf"/>
</dbReference>
<dbReference type="InterPro" id="IPR011047">
    <property type="entry name" value="Quinoprotein_ADH-like_sf"/>
</dbReference>
<dbReference type="PANTHER" id="PTHR34512">
    <property type="entry name" value="CELL SURFACE PROTEIN"/>
    <property type="match status" value="1"/>
</dbReference>
<dbReference type="InterPro" id="IPR002372">
    <property type="entry name" value="PQQ_rpt_dom"/>
</dbReference>
<gene>
    <name evidence="2" type="ORF">METZ01_LOCUS29380</name>
</gene>
<organism evidence="2">
    <name type="scientific">marine metagenome</name>
    <dbReference type="NCBI Taxonomy" id="408172"/>
    <lineage>
        <taxon>unclassified sequences</taxon>
        <taxon>metagenomes</taxon>
        <taxon>ecological metagenomes</taxon>
    </lineage>
</organism>
<dbReference type="SMART" id="SM00564">
    <property type="entry name" value="PQQ"/>
    <property type="match status" value="4"/>
</dbReference>
<proteinExistence type="predicted"/>
<dbReference type="SUPFAM" id="SSF50998">
    <property type="entry name" value="Quinoprotein alcohol dehydrogenase-like"/>
    <property type="match status" value="1"/>
</dbReference>
<dbReference type="Gene3D" id="2.130.10.10">
    <property type="entry name" value="YVTN repeat-like/Quinoprotein amine dehydrogenase"/>
    <property type="match status" value="1"/>
</dbReference>